<evidence type="ECO:0008006" key="5">
    <source>
        <dbReference type="Google" id="ProtNLM"/>
    </source>
</evidence>
<dbReference type="AlphaFoldDB" id="A0A562PY22"/>
<protein>
    <recommendedName>
        <fullName evidence="5">Lipoprotein</fullName>
    </recommendedName>
</protein>
<name>A0A562PY22_9FLAO</name>
<reference evidence="1 3" key="2">
    <citation type="submission" date="2018-07" db="EMBL/GenBank/DDBJ databases">
        <title>Genomic Encyclopedia of Type Strains, Phase IV (KMG-IV): sequencing the most valuable type-strain genomes for metagenomic binning, comparative biology and taxonomic classification.</title>
        <authorList>
            <person name="Goeker M."/>
        </authorList>
    </citation>
    <scope>NUCLEOTIDE SEQUENCE [LARGE SCALE GENOMIC DNA]</scope>
    <source>
        <strain evidence="1 3">DSM 19728</strain>
    </source>
</reference>
<accession>A0A562PY22</accession>
<organism evidence="2 4">
    <name type="scientific">Flavobacterium glaciei</name>
    <dbReference type="NCBI Taxonomy" id="386300"/>
    <lineage>
        <taxon>Bacteria</taxon>
        <taxon>Pseudomonadati</taxon>
        <taxon>Bacteroidota</taxon>
        <taxon>Flavobacteriia</taxon>
        <taxon>Flavobacteriales</taxon>
        <taxon>Flavobacteriaceae</taxon>
        <taxon>Flavobacterium</taxon>
    </lineage>
</organism>
<dbReference type="EMBL" id="VLKX01000003">
    <property type="protein sequence ID" value="TWI49362.1"/>
    <property type="molecule type" value="Genomic_DNA"/>
</dbReference>
<sequence length="143" mass="16684">MNKLIKINKYLLVLLCTIIFSCDVKKKLPTYNDSFYTIALHKRHTKSNNNNVTINVKALNGKPLSNLTYWIKRDCENIRIDNASTYSLKVDYELLRMEVTGFGYRTIEIKPIKLNPNDSIVFDFYMVQDDRPLLECITKAVKN</sequence>
<dbReference type="EMBL" id="QQBA01000003">
    <property type="protein sequence ID" value="RDI56859.1"/>
    <property type="molecule type" value="Genomic_DNA"/>
</dbReference>
<proteinExistence type="predicted"/>
<dbReference type="Proteomes" id="UP000321392">
    <property type="component" value="Unassembled WGS sequence"/>
</dbReference>
<evidence type="ECO:0000313" key="2">
    <source>
        <dbReference type="EMBL" id="TWI49362.1"/>
    </source>
</evidence>
<reference evidence="2 4" key="1">
    <citation type="journal article" date="2015" name="Stand. Genomic Sci.">
        <title>Genomic Encyclopedia of Bacterial and Archaeal Type Strains, Phase III: the genomes of soil and plant-associated and newly described type strains.</title>
        <authorList>
            <person name="Whitman W.B."/>
            <person name="Woyke T."/>
            <person name="Klenk H.P."/>
            <person name="Zhou Y."/>
            <person name="Lilburn T.G."/>
            <person name="Beck B.J."/>
            <person name="De Vos P."/>
            <person name="Vandamme P."/>
            <person name="Eisen J.A."/>
            <person name="Garrity G."/>
            <person name="Hugenholtz P."/>
            <person name="Kyrpides N.C."/>
        </authorList>
    </citation>
    <scope>NUCLEOTIDE SEQUENCE [LARGE SCALE GENOMIC DNA]</scope>
    <source>
        <strain evidence="2 4">CGMCC 1.5380</strain>
    </source>
</reference>
<comment type="caution">
    <text evidence="2">The sequence shown here is derived from an EMBL/GenBank/DDBJ whole genome shotgun (WGS) entry which is preliminary data.</text>
</comment>
<dbReference type="RefSeq" id="WP_114753496.1">
    <property type="nucleotide sequence ID" value="NZ_QQBA01000003.1"/>
</dbReference>
<reference evidence="2" key="3">
    <citation type="submission" date="2019-07" db="EMBL/GenBank/DDBJ databases">
        <authorList>
            <person name="Whitman W."/>
            <person name="Huntemann M."/>
            <person name="Clum A."/>
            <person name="Pillay M."/>
            <person name="Palaniappan K."/>
            <person name="Varghese N."/>
            <person name="Mikhailova N."/>
            <person name="Stamatis D."/>
            <person name="Reddy T."/>
            <person name="Daum C."/>
            <person name="Shapiro N."/>
            <person name="Ivanova N."/>
            <person name="Kyrpides N."/>
            <person name="Woyke T."/>
        </authorList>
    </citation>
    <scope>NUCLEOTIDE SEQUENCE</scope>
    <source>
        <strain evidence="2">CGMCC 1.5380</strain>
    </source>
</reference>
<dbReference type="OrthoDB" id="1367246at2"/>
<evidence type="ECO:0000313" key="3">
    <source>
        <dbReference type="Proteomes" id="UP000254518"/>
    </source>
</evidence>
<keyword evidence="3" id="KW-1185">Reference proteome</keyword>
<gene>
    <name evidence="1" type="ORF">DFR66_10338</name>
    <name evidence="2" type="ORF">IQ02_00754</name>
</gene>
<evidence type="ECO:0000313" key="1">
    <source>
        <dbReference type="EMBL" id="RDI56859.1"/>
    </source>
</evidence>
<evidence type="ECO:0000313" key="4">
    <source>
        <dbReference type="Proteomes" id="UP000321392"/>
    </source>
</evidence>
<dbReference type="PROSITE" id="PS51257">
    <property type="entry name" value="PROKAR_LIPOPROTEIN"/>
    <property type="match status" value="1"/>
</dbReference>
<dbReference type="Proteomes" id="UP000254518">
    <property type="component" value="Unassembled WGS sequence"/>
</dbReference>